<organism evidence="12 13">
    <name type="scientific">Salinigranum rubrum</name>
    <dbReference type="NCBI Taxonomy" id="755307"/>
    <lineage>
        <taxon>Archaea</taxon>
        <taxon>Methanobacteriati</taxon>
        <taxon>Methanobacteriota</taxon>
        <taxon>Stenosarchaea group</taxon>
        <taxon>Halobacteria</taxon>
        <taxon>Halobacteriales</taxon>
        <taxon>Haloferacaceae</taxon>
        <taxon>Salinigranum</taxon>
    </lineage>
</organism>
<keyword evidence="4" id="KW-0808">Transferase</keyword>
<keyword evidence="5 12" id="KW-0418">Kinase</keyword>
<dbReference type="CDD" id="cd00082">
    <property type="entry name" value="HisKA"/>
    <property type="match status" value="1"/>
</dbReference>
<sequence length="568" mass="61290">MSEGGFFWGTATEGAEPPMHVLVADDDDAMRETTVKLLEATLDNATVTGFPSARGVLDALADDASVDCIVSDYEMPEMSGLELLEAVRETDPDVPFVIYTGHGNEDVASDAISAGVTDYVRKSVTGGHRILANRIESAVARRRAEAERELQALAMSTVEEGIAVVDSEGRFVEVNGAYAETYGYDRDELVGESWEVINPPQENERMHLQILPTLDEQGIWRGESVGLRKDGSTFVKSKSLTKLDSGGFVCAVRDVTEQRDAEDALREQNERLREFARLVSHDLRNPLNVAEGYLTVVEESVDEELQDDVERIKTAHDRMRRLIDDMLRLAREGRLVDNAEAVPLTDVVETAALTVGLKSEGSCVVEEGLPSVYADEERLSALFENLFGNALEHAGPNPTVRVGPLTDDYGVCGFFVEDDGPGIPENRHVKVFESGFTTNRSGTGFGLAIVKRITTAHGWTVSVRDGRDGGARFEFRGVNVVDGAAAADGRAEPEETGVVTENEAPVGTETAADVKADDDTDADDDARADTDTDTDADDDVRTDTDVETDTGAVADGGDGACDDTSDNA</sequence>
<dbReference type="Pfam" id="PF02518">
    <property type="entry name" value="HATPase_c"/>
    <property type="match status" value="1"/>
</dbReference>
<dbReference type="SMART" id="SM00387">
    <property type="entry name" value="HATPase_c"/>
    <property type="match status" value="1"/>
</dbReference>
<dbReference type="InterPro" id="IPR036097">
    <property type="entry name" value="HisK_dim/P_sf"/>
</dbReference>
<dbReference type="AlphaFoldDB" id="A0A2I8VL31"/>
<evidence type="ECO:0000256" key="7">
    <source>
        <dbReference type="PROSITE-ProRule" id="PRU00169"/>
    </source>
</evidence>
<evidence type="ECO:0000259" key="11">
    <source>
        <dbReference type="PROSITE" id="PS50112"/>
    </source>
</evidence>
<dbReference type="OrthoDB" id="8127at2157"/>
<comment type="catalytic activity">
    <reaction evidence="1">
        <text>ATP + protein L-histidine = ADP + protein N-phospho-L-histidine.</text>
        <dbReference type="EC" id="2.7.13.3"/>
    </reaction>
</comment>
<keyword evidence="6" id="KW-0902">Two-component regulatory system</keyword>
<dbReference type="SMART" id="SM00388">
    <property type="entry name" value="HisKA"/>
    <property type="match status" value="1"/>
</dbReference>
<dbReference type="InterPro" id="IPR003594">
    <property type="entry name" value="HATPase_dom"/>
</dbReference>
<evidence type="ECO:0000259" key="9">
    <source>
        <dbReference type="PROSITE" id="PS50109"/>
    </source>
</evidence>
<dbReference type="KEGG" id="srub:C2R22_14135"/>
<dbReference type="GeneID" id="35593253"/>
<dbReference type="SUPFAM" id="SSF47384">
    <property type="entry name" value="Homodimeric domain of signal transducing histidine kinase"/>
    <property type="match status" value="1"/>
</dbReference>
<keyword evidence="13" id="KW-1185">Reference proteome</keyword>
<dbReference type="InterPro" id="IPR011006">
    <property type="entry name" value="CheY-like_superfamily"/>
</dbReference>
<name>A0A2I8VL31_9EURY</name>
<dbReference type="CDD" id="cd00075">
    <property type="entry name" value="HATPase"/>
    <property type="match status" value="1"/>
</dbReference>
<evidence type="ECO:0000256" key="6">
    <source>
        <dbReference type="ARBA" id="ARBA00023012"/>
    </source>
</evidence>
<dbReference type="PROSITE" id="PS50112">
    <property type="entry name" value="PAS"/>
    <property type="match status" value="1"/>
</dbReference>
<evidence type="ECO:0000256" key="4">
    <source>
        <dbReference type="ARBA" id="ARBA00022679"/>
    </source>
</evidence>
<dbReference type="EMBL" id="CP026309">
    <property type="protein sequence ID" value="AUV82637.1"/>
    <property type="molecule type" value="Genomic_DNA"/>
</dbReference>
<dbReference type="SMART" id="SM00091">
    <property type="entry name" value="PAS"/>
    <property type="match status" value="1"/>
</dbReference>
<feature type="modified residue" description="4-aspartylphosphate" evidence="7">
    <location>
        <position position="72"/>
    </location>
</feature>
<dbReference type="Pfam" id="PF13426">
    <property type="entry name" value="PAS_9"/>
    <property type="match status" value="1"/>
</dbReference>
<dbReference type="InterPro" id="IPR001789">
    <property type="entry name" value="Sig_transdc_resp-reg_receiver"/>
</dbReference>
<dbReference type="Gene3D" id="3.30.450.20">
    <property type="entry name" value="PAS domain"/>
    <property type="match status" value="1"/>
</dbReference>
<dbReference type="Gene3D" id="3.40.50.2300">
    <property type="match status" value="1"/>
</dbReference>
<dbReference type="InterPro" id="IPR050736">
    <property type="entry name" value="Sensor_HK_Regulatory"/>
</dbReference>
<feature type="domain" description="PAS" evidence="11">
    <location>
        <begin position="147"/>
        <end position="199"/>
    </location>
</feature>
<dbReference type="Gene3D" id="3.30.565.10">
    <property type="entry name" value="Histidine kinase-like ATPase, C-terminal domain"/>
    <property type="match status" value="1"/>
</dbReference>
<dbReference type="GO" id="GO:0000155">
    <property type="term" value="F:phosphorelay sensor kinase activity"/>
    <property type="evidence" value="ECO:0007669"/>
    <property type="project" value="InterPro"/>
</dbReference>
<evidence type="ECO:0000259" key="10">
    <source>
        <dbReference type="PROSITE" id="PS50110"/>
    </source>
</evidence>
<dbReference type="InterPro" id="IPR005467">
    <property type="entry name" value="His_kinase_dom"/>
</dbReference>
<dbReference type="InterPro" id="IPR000014">
    <property type="entry name" value="PAS"/>
</dbReference>
<feature type="region of interest" description="Disordered" evidence="8">
    <location>
        <begin position="486"/>
        <end position="568"/>
    </location>
</feature>
<keyword evidence="3 7" id="KW-0597">Phosphoprotein</keyword>
<dbReference type="InterPro" id="IPR003661">
    <property type="entry name" value="HisK_dim/P_dom"/>
</dbReference>
<dbReference type="CDD" id="cd00130">
    <property type="entry name" value="PAS"/>
    <property type="match status" value="1"/>
</dbReference>
<reference evidence="12 13" key="1">
    <citation type="submission" date="2018-01" db="EMBL/GenBank/DDBJ databases">
        <title>Complete genome sequence of Salinigranum rubrum GX10T, an extremely halophilic archaeon isolated from a marine solar saltern.</title>
        <authorList>
            <person name="Han S."/>
        </authorList>
    </citation>
    <scope>NUCLEOTIDE SEQUENCE [LARGE SCALE GENOMIC DNA]</scope>
    <source>
        <strain evidence="12 13">GX10</strain>
    </source>
</reference>
<feature type="domain" description="Histidine kinase" evidence="9">
    <location>
        <begin position="278"/>
        <end position="476"/>
    </location>
</feature>
<feature type="domain" description="Response regulatory" evidence="10">
    <location>
        <begin position="20"/>
        <end position="137"/>
    </location>
</feature>
<evidence type="ECO:0000256" key="3">
    <source>
        <dbReference type="ARBA" id="ARBA00022553"/>
    </source>
</evidence>
<evidence type="ECO:0000256" key="5">
    <source>
        <dbReference type="ARBA" id="ARBA00022777"/>
    </source>
</evidence>
<dbReference type="PANTHER" id="PTHR43711:SF1">
    <property type="entry name" value="HISTIDINE KINASE 1"/>
    <property type="match status" value="1"/>
</dbReference>
<dbReference type="InterPro" id="IPR004358">
    <property type="entry name" value="Sig_transdc_His_kin-like_C"/>
</dbReference>
<dbReference type="EC" id="2.7.13.3" evidence="2"/>
<evidence type="ECO:0000313" key="13">
    <source>
        <dbReference type="Proteomes" id="UP000236584"/>
    </source>
</evidence>
<dbReference type="InterPro" id="IPR036890">
    <property type="entry name" value="HATPase_C_sf"/>
</dbReference>
<protein>
    <recommendedName>
        <fullName evidence="2">histidine kinase</fullName>
        <ecNumber evidence="2">2.7.13.3</ecNumber>
    </recommendedName>
</protein>
<dbReference type="Pfam" id="PF00072">
    <property type="entry name" value="Response_reg"/>
    <property type="match status" value="1"/>
</dbReference>
<dbReference type="PRINTS" id="PR00344">
    <property type="entry name" value="BCTRLSENSOR"/>
</dbReference>
<dbReference type="Gene3D" id="1.10.287.130">
    <property type="match status" value="1"/>
</dbReference>
<dbReference type="SUPFAM" id="SSF55874">
    <property type="entry name" value="ATPase domain of HSP90 chaperone/DNA topoisomerase II/histidine kinase"/>
    <property type="match status" value="1"/>
</dbReference>
<dbReference type="SMART" id="SM00448">
    <property type="entry name" value="REC"/>
    <property type="match status" value="1"/>
</dbReference>
<evidence type="ECO:0000313" key="12">
    <source>
        <dbReference type="EMBL" id="AUV82637.1"/>
    </source>
</evidence>
<accession>A0A2I8VL31</accession>
<dbReference type="PROSITE" id="PS50110">
    <property type="entry name" value="RESPONSE_REGULATORY"/>
    <property type="match status" value="1"/>
</dbReference>
<dbReference type="Proteomes" id="UP000236584">
    <property type="component" value="Chromosome"/>
</dbReference>
<dbReference type="PANTHER" id="PTHR43711">
    <property type="entry name" value="TWO-COMPONENT HISTIDINE KINASE"/>
    <property type="match status" value="1"/>
</dbReference>
<evidence type="ECO:0000256" key="8">
    <source>
        <dbReference type="SAM" id="MobiDB-lite"/>
    </source>
</evidence>
<evidence type="ECO:0000256" key="2">
    <source>
        <dbReference type="ARBA" id="ARBA00012438"/>
    </source>
</evidence>
<evidence type="ECO:0000256" key="1">
    <source>
        <dbReference type="ARBA" id="ARBA00000085"/>
    </source>
</evidence>
<dbReference type="PROSITE" id="PS50109">
    <property type="entry name" value="HIS_KIN"/>
    <property type="match status" value="1"/>
</dbReference>
<dbReference type="SUPFAM" id="SSF52172">
    <property type="entry name" value="CheY-like"/>
    <property type="match status" value="1"/>
</dbReference>
<dbReference type="RefSeq" id="WP_103426326.1">
    <property type="nucleotide sequence ID" value="NZ_CP026309.1"/>
</dbReference>
<dbReference type="Pfam" id="PF00512">
    <property type="entry name" value="HisKA"/>
    <property type="match status" value="1"/>
</dbReference>
<gene>
    <name evidence="12" type="ORF">C2R22_14135</name>
</gene>
<dbReference type="SUPFAM" id="SSF55785">
    <property type="entry name" value="PYP-like sensor domain (PAS domain)"/>
    <property type="match status" value="1"/>
</dbReference>
<proteinExistence type="predicted"/>
<dbReference type="InterPro" id="IPR035965">
    <property type="entry name" value="PAS-like_dom_sf"/>
</dbReference>
<dbReference type="NCBIfam" id="TIGR00229">
    <property type="entry name" value="sensory_box"/>
    <property type="match status" value="1"/>
</dbReference>